<evidence type="ECO:0000313" key="9">
    <source>
        <dbReference type="Proteomes" id="UP000243876"/>
    </source>
</evidence>
<dbReference type="SUPFAM" id="SSF103473">
    <property type="entry name" value="MFS general substrate transporter"/>
    <property type="match status" value="1"/>
</dbReference>
<proteinExistence type="predicted"/>
<feature type="compositionally biased region" description="Low complexity" evidence="6">
    <location>
        <begin position="23"/>
        <end position="38"/>
    </location>
</feature>
<feature type="transmembrane region" description="Helical" evidence="7">
    <location>
        <begin position="386"/>
        <end position="407"/>
    </location>
</feature>
<feature type="transmembrane region" description="Helical" evidence="7">
    <location>
        <begin position="358"/>
        <end position="379"/>
    </location>
</feature>
<dbReference type="GO" id="GO:0022857">
    <property type="term" value="F:transmembrane transporter activity"/>
    <property type="evidence" value="ECO:0007669"/>
    <property type="project" value="InterPro"/>
</dbReference>
<comment type="subcellular location">
    <subcellularLocation>
        <location evidence="1">Membrane</location>
        <topology evidence="1">Multi-pass membrane protein</topology>
    </subcellularLocation>
</comment>
<accession>A0A0D6EMP5</accession>
<feature type="transmembrane region" description="Helical" evidence="7">
    <location>
        <begin position="253"/>
        <end position="273"/>
    </location>
</feature>
<reference evidence="9" key="1">
    <citation type="submission" date="2015-02" db="EMBL/GenBank/DDBJ databases">
        <authorList>
            <person name="Gon?alves P."/>
        </authorList>
    </citation>
    <scope>NUCLEOTIDE SEQUENCE [LARGE SCALE GENOMIC DNA]</scope>
</reference>
<dbReference type="Gene3D" id="1.20.1250.20">
    <property type="entry name" value="MFS general substrate transporter like domains"/>
    <property type="match status" value="2"/>
</dbReference>
<evidence type="ECO:0000256" key="5">
    <source>
        <dbReference type="ARBA" id="ARBA00023136"/>
    </source>
</evidence>
<evidence type="ECO:0000256" key="4">
    <source>
        <dbReference type="ARBA" id="ARBA00022989"/>
    </source>
</evidence>
<dbReference type="Pfam" id="PF07690">
    <property type="entry name" value="MFS_1"/>
    <property type="match status" value="1"/>
</dbReference>
<keyword evidence="9" id="KW-1185">Reference proteome</keyword>
<evidence type="ECO:0000256" key="1">
    <source>
        <dbReference type="ARBA" id="ARBA00004141"/>
    </source>
</evidence>
<keyword evidence="2" id="KW-0813">Transport</keyword>
<keyword evidence="5 7" id="KW-0472">Membrane</keyword>
<gene>
    <name evidence="8" type="primary">SPOSA6832_02569</name>
</gene>
<keyword evidence="3 7" id="KW-0812">Transmembrane</keyword>
<dbReference type="InterPro" id="IPR036259">
    <property type="entry name" value="MFS_trans_sf"/>
</dbReference>
<dbReference type="EMBL" id="CENE01000010">
    <property type="protein sequence ID" value="CEQ40900.1"/>
    <property type="molecule type" value="Genomic_DNA"/>
</dbReference>
<dbReference type="PANTHER" id="PTHR43791:SF51">
    <property type="entry name" value="MAJOR FACILITATOR SUPERFAMILY (MFS) PROFILE DOMAIN-CONTAINING PROTEIN"/>
    <property type="match status" value="1"/>
</dbReference>
<dbReference type="PANTHER" id="PTHR43791">
    <property type="entry name" value="PERMEASE-RELATED"/>
    <property type="match status" value="1"/>
</dbReference>
<dbReference type="Proteomes" id="UP000243876">
    <property type="component" value="Unassembled WGS sequence"/>
</dbReference>
<feature type="transmembrane region" description="Helical" evidence="7">
    <location>
        <begin position="413"/>
        <end position="432"/>
    </location>
</feature>
<evidence type="ECO:0000256" key="2">
    <source>
        <dbReference type="ARBA" id="ARBA00022448"/>
    </source>
</evidence>
<dbReference type="GO" id="GO:0016020">
    <property type="term" value="C:membrane"/>
    <property type="evidence" value="ECO:0007669"/>
    <property type="project" value="UniProtKB-SubCell"/>
</dbReference>
<evidence type="ECO:0000256" key="7">
    <source>
        <dbReference type="SAM" id="Phobius"/>
    </source>
</evidence>
<evidence type="ECO:0000256" key="6">
    <source>
        <dbReference type="SAM" id="MobiDB-lite"/>
    </source>
</evidence>
<evidence type="ECO:0000256" key="3">
    <source>
        <dbReference type="ARBA" id="ARBA00022692"/>
    </source>
</evidence>
<evidence type="ECO:0000313" key="8">
    <source>
        <dbReference type="EMBL" id="CEQ40900.1"/>
    </source>
</evidence>
<feature type="region of interest" description="Disordered" evidence="6">
    <location>
        <begin position="1"/>
        <end position="38"/>
    </location>
</feature>
<feature type="transmembrane region" description="Helical" evidence="7">
    <location>
        <begin position="321"/>
        <end position="346"/>
    </location>
</feature>
<protein>
    <submittedName>
        <fullName evidence="8">SPOSA6832_02569-mRNA-1:cds</fullName>
    </submittedName>
</protein>
<feature type="transmembrane region" description="Helical" evidence="7">
    <location>
        <begin position="444"/>
        <end position="463"/>
    </location>
</feature>
<organism evidence="8 9">
    <name type="scientific">Sporidiobolus salmonicolor</name>
    <name type="common">Yeast-like fungus</name>
    <name type="synonym">Sporobolomyces salmonicolor</name>
    <dbReference type="NCBI Taxonomy" id="5005"/>
    <lineage>
        <taxon>Eukaryota</taxon>
        <taxon>Fungi</taxon>
        <taxon>Dikarya</taxon>
        <taxon>Basidiomycota</taxon>
        <taxon>Pucciniomycotina</taxon>
        <taxon>Microbotryomycetes</taxon>
        <taxon>Sporidiobolales</taxon>
        <taxon>Sporidiobolaceae</taxon>
        <taxon>Sporobolomyces</taxon>
    </lineage>
</organism>
<dbReference type="OrthoDB" id="2962993at2759"/>
<dbReference type="AlphaFoldDB" id="A0A0D6EMP5"/>
<sequence>MSSTKVPASPPGDGTYDLKRGVPVDSFSPSEVSDSKSPSVLEASFDDHLVLSEVEHHKLLRRIDWKLLPIILVSYCIVRLDLGKWGSYSPPLSSDISNAGIMNAETGDSLKKRLHLDAEQWALALLAFYPPYMVVEPIATFFLKITSPSVWLARIMAAVTAGPSEKRLLRFNSLTVSSSLQNFGGLITTRVRTLLDHRPSAFVSKLTFPTSHPVLGAFEGSYFTSIVFHWSYWYTPAEMAPRILLLYVANASWLFIIEGAMPLVLGIIVYFILPDFPDTAKWLTIGEREYIVKHLHKDAPKTTAKTWNSEEVRKLLEDPTFWLFSLFWACSAVGVWGISTVLPFVISDMGITGSAGTNLLQIPPAATGVAMCIISSYLIRNRGISAFPVILAIQLGVIVSFICLITVEPAGVRYAAACVVTGASTSAYACMWPRRVAAIRGTSAAAFGIGITNAISQLSGIVGPQLYRSDYGPRYIASFEASAALVAANVVLVSALWFLMERPLDRFPWLKKRVQAQSQLKEEDLVAAKLGETVGET</sequence>
<dbReference type="InterPro" id="IPR011701">
    <property type="entry name" value="MFS"/>
</dbReference>
<name>A0A0D6EMP5_SPOSA</name>
<keyword evidence="4 7" id="KW-1133">Transmembrane helix</keyword>
<feature type="transmembrane region" description="Helical" evidence="7">
    <location>
        <begin position="475"/>
        <end position="499"/>
    </location>
</feature>